<dbReference type="EMBL" id="LATX01002530">
    <property type="protein sequence ID" value="KTB27601.1"/>
    <property type="molecule type" value="Genomic_DNA"/>
</dbReference>
<proteinExistence type="predicted"/>
<gene>
    <name evidence="1" type="ORF">WG66_19829</name>
</gene>
<reference evidence="1 2" key="1">
    <citation type="submission" date="2015-12" db="EMBL/GenBank/DDBJ databases">
        <title>Draft genome sequence of Moniliophthora roreri, the causal agent of frosty pod rot of cacao.</title>
        <authorList>
            <person name="Aime M.C."/>
            <person name="Diaz-Valderrama J.R."/>
            <person name="Kijpornyongpan T."/>
            <person name="Phillips-Mora W."/>
        </authorList>
    </citation>
    <scope>NUCLEOTIDE SEQUENCE [LARGE SCALE GENOMIC DNA]</scope>
    <source>
        <strain evidence="1 2">MCA 2952</strain>
    </source>
</reference>
<accession>A0A0W0EU43</accession>
<dbReference type="Proteomes" id="UP000054988">
    <property type="component" value="Unassembled WGS sequence"/>
</dbReference>
<organism evidence="1 2">
    <name type="scientific">Moniliophthora roreri</name>
    <name type="common">Frosty pod rot fungus</name>
    <name type="synonym">Monilia roreri</name>
    <dbReference type="NCBI Taxonomy" id="221103"/>
    <lineage>
        <taxon>Eukaryota</taxon>
        <taxon>Fungi</taxon>
        <taxon>Dikarya</taxon>
        <taxon>Basidiomycota</taxon>
        <taxon>Agaricomycotina</taxon>
        <taxon>Agaricomycetes</taxon>
        <taxon>Agaricomycetidae</taxon>
        <taxon>Agaricales</taxon>
        <taxon>Marasmiineae</taxon>
        <taxon>Marasmiaceae</taxon>
        <taxon>Moniliophthora</taxon>
    </lineage>
</organism>
<name>A0A0W0EU43_MONRR</name>
<comment type="caution">
    <text evidence="1">The sequence shown here is derived from an EMBL/GenBank/DDBJ whole genome shotgun (WGS) entry which is preliminary data.</text>
</comment>
<evidence type="ECO:0000313" key="2">
    <source>
        <dbReference type="Proteomes" id="UP000054988"/>
    </source>
</evidence>
<protein>
    <submittedName>
        <fullName evidence="1">Uncharacterized protein</fullName>
    </submittedName>
</protein>
<sequence length="32" mass="3573">MNSRSQKLSMTTTHAASTVCTSAKWTPKYNKL</sequence>
<dbReference type="AlphaFoldDB" id="A0A0W0EU43"/>
<evidence type="ECO:0000313" key="1">
    <source>
        <dbReference type="EMBL" id="KTB27601.1"/>
    </source>
</evidence>